<dbReference type="PANTHER" id="PTHR34992">
    <property type="entry name" value="HYPHAL ANASTAMOSIS-7 PROTEIN"/>
    <property type="match status" value="1"/>
</dbReference>
<evidence type="ECO:0000256" key="2">
    <source>
        <dbReference type="ARBA" id="ARBA00022475"/>
    </source>
</evidence>
<proteinExistence type="predicted"/>
<evidence type="ECO:0000313" key="12">
    <source>
        <dbReference type="Proteomes" id="UP001174936"/>
    </source>
</evidence>
<dbReference type="AlphaFoldDB" id="A0AA40D1L7"/>
<keyword evidence="2" id="KW-1003">Cell membrane</keyword>
<comment type="subcellular location">
    <subcellularLocation>
        <location evidence="1">Cell membrane</location>
        <topology evidence="1">Lipid-anchor</topology>
        <topology evidence="1">GPI-anchor</topology>
    </subcellularLocation>
</comment>
<dbReference type="GO" id="GO:0005886">
    <property type="term" value="C:plasma membrane"/>
    <property type="evidence" value="ECO:0007669"/>
    <property type="project" value="UniProtKB-SubCell"/>
</dbReference>
<evidence type="ECO:0000313" key="11">
    <source>
        <dbReference type="EMBL" id="KAK0656914.1"/>
    </source>
</evidence>
<dbReference type="PANTHER" id="PTHR34992:SF1">
    <property type="entry name" value="COPPER ACQUISITION FACTOR BIM1-LIKE DOMAIN-CONTAINING PROTEIN"/>
    <property type="match status" value="1"/>
</dbReference>
<evidence type="ECO:0000256" key="9">
    <source>
        <dbReference type="SAM" id="SignalP"/>
    </source>
</evidence>
<keyword evidence="6" id="KW-0325">Glycoprotein</keyword>
<dbReference type="InterPro" id="IPR046530">
    <property type="entry name" value="BIM1-like_dom"/>
</dbReference>
<keyword evidence="12" id="KW-1185">Reference proteome</keyword>
<dbReference type="CDD" id="cd21176">
    <property type="entry name" value="LPMO_auxiliary-like"/>
    <property type="match status" value="1"/>
</dbReference>
<evidence type="ECO:0000256" key="5">
    <source>
        <dbReference type="ARBA" id="ARBA00023136"/>
    </source>
</evidence>
<comment type="caution">
    <text evidence="11">The sequence shown here is derived from an EMBL/GenBank/DDBJ whole genome shotgun (WGS) entry which is preliminary data.</text>
</comment>
<feature type="non-terminal residue" evidence="11">
    <location>
        <position position="190"/>
    </location>
</feature>
<dbReference type="GO" id="GO:0098552">
    <property type="term" value="C:side of membrane"/>
    <property type="evidence" value="ECO:0007669"/>
    <property type="project" value="UniProtKB-KW"/>
</dbReference>
<dbReference type="EMBL" id="JAULSV010000001">
    <property type="protein sequence ID" value="KAK0656914.1"/>
    <property type="molecule type" value="Genomic_DNA"/>
</dbReference>
<feature type="region of interest" description="Disordered" evidence="8">
    <location>
        <begin position="149"/>
        <end position="190"/>
    </location>
</feature>
<evidence type="ECO:0000256" key="6">
    <source>
        <dbReference type="ARBA" id="ARBA00023180"/>
    </source>
</evidence>
<keyword evidence="4 9" id="KW-0732">Signal</keyword>
<gene>
    <name evidence="11" type="ORF">B0T16DRAFT_308114</name>
</gene>
<sequence length="190" mass="19422">MRTVNIVHCLVAATAASAHFALEIPTSIGFNDEKLNESPCGSFDPTDRSKGVTKWSVEGGNIGVISTHGKVTWEINAALVSEPTKWLPLVREFAQSGVGSVCIQRVPGFSAWIGKPVVLQIVQHGHDGDLYQCAAIEFTAGGPDSVPSGCTNSNGVTMDPLVPGPGPAPAPSASSPSSVSAGASSTATAP</sequence>
<name>A0AA40D1L7_9PEZI</name>
<feature type="compositionally biased region" description="Low complexity" evidence="8">
    <location>
        <begin position="171"/>
        <end position="190"/>
    </location>
</feature>
<feature type="chain" id="PRO_5041357008" description="Copper acquisition factor BIM1-like domain-containing protein" evidence="9">
    <location>
        <begin position="22"/>
        <end position="190"/>
    </location>
</feature>
<evidence type="ECO:0000256" key="1">
    <source>
        <dbReference type="ARBA" id="ARBA00004609"/>
    </source>
</evidence>
<evidence type="ECO:0000256" key="4">
    <source>
        <dbReference type="ARBA" id="ARBA00022729"/>
    </source>
</evidence>
<keyword evidence="3" id="KW-0336">GPI-anchor</keyword>
<evidence type="ECO:0000259" key="10">
    <source>
        <dbReference type="Pfam" id="PF20238"/>
    </source>
</evidence>
<keyword evidence="7" id="KW-0449">Lipoprotein</keyword>
<dbReference type="Proteomes" id="UP001174936">
    <property type="component" value="Unassembled WGS sequence"/>
</dbReference>
<organism evidence="11 12">
    <name type="scientific">Cercophora newfieldiana</name>
    <dbReference type="NCBI Taxonomy" id="92897"/>
    <lineage>
        <taxon>Eukaryota</taxon>
        <taxon>Fungi</taxon>
        <taxon>Dikarya</taxon>
        <taxon>Ascomycota</taxon>
        <taxon>Pezizomycotina</taxon>
        <taxon>Sordariomycetes</taxon>
        <taxon>Sordariomycetidae</taxon>
        <taxon>Sordariales</taxon>
        <taxon>Lasiosphaeriaceae</taxon>
        <taxon>Cercophora</taxon>
    </lineage>
</organism>
<evidence type="ECO:0000256" key="7">
    <source>
        <dbReference type="ARBA" id="ARBA00023288"/>
    </source>
</evidence>
<dbReference type="Pfam" id="PF20238">
    <property type="entry name" value="BIM1-like_dom"/>
    <property type="match status" value="1"/>
</dbReference>
<evidence type="ECO:0000256" key="3">
    <source>
        <dbReference type="ARBA" id="ARBA00022622"/>
    </source>
</evidence>
<accession>A0AA40D1L7</accession>
<evidence type="ECO:0000256" key="8">
    <source>
        <dbReference type="SAM" id="MobiDB-lite"/>
    </source>
</evidence>
<protein>
    <recommendedName>
        <fullName evidence="10">Copper acquisition factor BIM1-like domain-containing protein</fullName>
    </recommendedName>
</protein>
<dbReference type="InterPro" id="IPR046936">
    <property type="entry name" value="BIM1-like"/>
</dbReference>
<feature type="signal peptide" evidence="9">
    <location>
        <begin position="1"/>
        <end position="21"/>
    </location>
</feature>
<feature type="domain" description="Copper acquisition factor BIM1-like" evidence="10">
    <location>
        <begin position="17"/>
        <end position="154"/>
    </location>
</feature>
<reference evidence="11" key="1">
    <citation type="submission" date="2023-06" db="EMBL/GenBank/DDBJ databases">
        <title>Genome-scale phylogeny and comparative genomics of the fungal order Sordariales.</title>
        <authorList>
            <consortium name="Lawrence Berkeley National Laboratory"/>
            <person name="Hensen N."/>
            <person name="Bonometti L."/>
            <person name="Westerberg I."/>
            <person name="Brannstrom I.O."/>
            <person name="Guillou S."/>
            <person name="Cros-Aarteil S."/>
            <person name="Calhoun S."/>
            <person name="Haridas S."/>
            <person name="Kuo A."/>
            <person name="Mondo S."/>
            <person name="Pangilinan J."/>
            <person name="Riley R."/>
            <person name="Labutti K."/>
            <person name="Andreopoulos B."/>
            <person name="Lipzen A."/>
            <person name="Chen C."/>
            <person name="Yanf M."/>
            <person name="Daum C."/>
            <person name="Ng V."/>
            <person name="Clum A."/>
            <person name="Steindorff A."/>
            <person name="Ohm R."/>
            <person name="Martin F."/>
            <person name="Silar P."/>
            <person name="Natvig D."/>
            <person name="Lalanne C."/>
            <person name="Gautier V."/>
            <person name="Ament-Velasquez S.L."/>
            <person name="Kruys A."/>
            <person name="Hutchinson M.I."/>
            <person name="Powell A.J."/>
            <person name="Barry K."/>
            <person name="Miller A.N."/>
            <person name="Grigoriev I.V."/>
            <person name="Debuchy R."/>
            <person name="Gladieux P."/>
            <person name="Thoren M.H."/>
            <person name="Johannesson H."/>
        </authorList>
    </citation>
    <scope>NUCLEOTIDE SEQUENCE</scope>
    <source>
        <strain evidence="11">SMH2532-1</strain>
    </source>
</reference>
<keyword evidence="5" id="KW-0472">Membrane</keyword>